<evidence type="ECO:0000313" key="3">
    <source>
        <dbReference type="Proteomes" id="UP001472677"/>
    </source>
</evidence>
<name>A0ABR2ECY2_9ROSI</name>
<evidence type="ECO:0008006" key="4">
    <source>
        <dbReference type="Google" id="ProtNLM"/>
    </source>
</evidence>
<organism evidence="2 3">
    <name type="scientific">Hibiscus sabdariffa</name>
    <name type="common">roselle</name>
    <dbReference type="NCBI Taxonomy" id="183260"/>
    <lineage>
        <taxon>Eukaryota</taxon>
        <taxon>Viridiplantae</taxon>
        <taxon>Streptophyta</taxon>
        <taxon>Embryophyta</taxon>
        <taxon>Tracheophyta</taxon>
        <taxon>Spermatophyta</taxon>
        <taxon>Magnoliopsida</taxon>
        <taxon>eudicotyledons</taxon>
        <taxon>Gunneridae</taxon>
        <taxon>Pentapetalae</taxon>
        <taxon>rosids</taxon>
        <taxon>malvids</taxon>
        <taxon>Malvales</taxon>
        <taxon>Malvaceae</taxon>
        <taxon>Malvoideae</taxon>
        <taxon>Hibiscus</taxon>
    </lineage>
</organism>
<feature type="region of interest" description="Disordered" evidence="1">
    <location>
        <begin position="1"/>
        <end position="53"/>
    </location>
</feature>
<sequence length="371" mass="41714">MPDKLNEEEGREGIQSTEPSGVQCADVTAKAVPTQSAADARPPPPFPQRLKKHKEDTQFKKFVDILDQLHIDVPFLEPIDQMPTYAKFLKDIITKKRTIERYEIVAVAKEYVSALGEIPTKRNDPGSFIIPCSIGDKYVGKALCDLGSSVNLMLKSVFMKLGMRIARPTTVILQLADRSHVRPEGKVEDLLVKVGKFVFPVDFLILDCEEDHKAPIILGRPFLATGRILIDCEKGGFTMRVGDQTMTINVYNTIRCMDNGEECHSLQDSIATATTDDTELCYNNSIQIKEFLHLQEEDREEVDDLPFKEQQIKHSIPRSVMKFESLDFTEFVPPKIAPVLELKPLPSHLKYVYLGANDTLPVIISSQLNAN</sequence>
<dbReference type="Proteomes" id="UP001472677">
    <property type="component" value="Unassembled WGS sequence"/>
</dbReference>
<gene>
    <name evidence="2" type="ORF">V6N12_002576</name>
</gene>
<dbReference type="PANTHER" id="PTHR33067">
    <property type="entry name" value="RNA-DIRECTED DNA POLYMERASE-RELATED"/>
    <property type="match status" value="1"/>
</dbReference>
<dbReference type="InterPro" id="IPR021109">
    <property type="entry name" value="Peptidase_aspartic_dom_sf"/>
</dbReference>
<proteinExistence type="predicted"/>
<feature type="compositionally biased region" description="Basic and acidic residues" evidence="1">
    <location>
        <begin position="1"/>
        <end position="12"/>
    </location>
</feature>
<comment type="caution">
    <text evidence="2">The sequence shown here is derived from an EMBL/GenBank/DDBJ whole genome shotgun (WGS) entry which is preliminary data.</text>
</comment>
<dbReference type="EMBL" id="JBBPBM010000017">
    <property type="protein sequence ID" value="KAK8556163.1"/>
    <property type="molecule type" value="Genomic_DNA"/>
</dbReference>
<evidence type="ECO:0000256" key="1">
    <source>
        <dbReference type="SAM" id="MobiDB-lite"/>
    </source>
</evidence>
<protein>
    <recommendedName>
        <fullName evidence="4">Aspartic peptidase DDI1-type domain-containing protein</fullName>
    </recommendedName>
</protein>
<dbReference type="CDD" id="cd00303">
    <property type="entry name" value="retropepsin_like"/>
    <property type="match status" value="1"/>
</dbReference>
<dbReference type="Gene3D" id="2.40.70.10">
    <property type="entry name" value="Acid Proteases"/>
    <property type="match status" value="1"/>
</dbReference>
<dbReference type="PANTHER" id="PTHR33067:SF32">
    <property type="entry name" value="ASPARTIC PEPTIDASE DDI1-TYPE DOMAIN-CONTAINING PROTEIN"/>
    <property type="match status" value="1"/>
</dbReference>
<dbReference type="Pfam" id="PF13650">
    <property type="entry name" value="Asp_protease_2"/>
    <property type="match status" value="1"/>
</dbReference>
<accession>A0ABR2ECY2</accession>
<keyword evidence="3" id="KW-1185">Reference proteome</keyword>
<evidence type="ECO:0000313" key="2">
    <source>
        <dbReference type="EMBL" id="KAK8556163.1"/>
    </source>
</evidence>
<reference evidence="2 3" key="1">
    <citation type="journal article" date="2024" name="G3 (Bethesda)">
        <title>Genome assembly of Hibiscus sabdariffa L. provides insights into metabolisms of medicinal natural products.</title>
        <authorList>
            <person name="Kim T."/>
        </authorList>
    </citation>
    <scope>NUCLEOTIDE SEQUENCE [LARGE SCALE GENOMIC DNA]</scope>
    <source>
        <strain evidence="2">TK-2024</strain>
        <tissue evidence="2">Old leaves</tissue>
    </source>
</reference>